<dbReference type="AlphaFoldDB" id="A0A9P3G8A9"/>
<feature type="region of interest" description="Disordered" evidence="1">
    <location>
        <begin position="62"/>
        <end position="211"/>
    </location>
</feature>
<feature type="domain" description="FHA" evidence="2">
    <location>
        <begin position="240"/>
        <end position="294"/>
    </location>
</feature>
<dbReference type="EMBL" id="BPQB01000015">
    <property type="protein sequence ID" value="GJE90076.1"/>
    <property type="molecule type" value="Genomic_DNA"/>
</dbReference>
<gene>
    <name evidence="3" type="ORF">PsYK624_061990</name>
</gene>
<feature type="compositionally biased region" description="Polar residues" evidence="1">
    <location>
        <begin position="193"/>
        <end position="205"/>
    </location>
</feature>
<reference evidence="3 4" key="1">
    <citation type="submission" date="2021-08" db="EMBL/GenBank/DDBJ databases">
        <title>Draft Genome Sequence of Phanerochaete sordida strain YK-624.</title>
        <authorList>
            <person name="Mori T."/>
            <person name="Dohra H."/>
            <person name="Suzuki T."/>
            <person name="Kawagishi H."/>
            <person name="Hirai H."/>
        </authorList>
    </citation>
    <scope>NUCLEOTIDE SEQUENCE [LARGE SCALE GENOMIC DNA]</scope>
    <source>
        <strain evidence="3 4">YK-624</strain>
    </source>
</reference>
<dbReference type="PROSITE" id="PS50006">
    <property type="entry name" value="FHA_DOMAIN"/>
    <property type="match status" value="1"/>
</dbReference>
<feature type="compositionally biased region" description="Polar residues" evidence="1">
    <location>
        <begin position="24"/>
        <end position="34"/>
    </location>
</feature>
<accession>A0A9P3G8A9</accession>
<keyword evidence="4" id="KW-1185">Reference proteome</keyword>
<dbReference type="Proteomes" id="UP000703269">
    <property type="component" value="Unassembled WGS sequence"/>
</dbReference>
<dbReference type="InterPro" id="IPR008984">
    <property type="entry name" value="SMAD_FHA_dom_sf"/>
</dbReference>
<dbReference type="PANTHER" id="PTHR23308">
    <property type="entry name" value="NUCLEAR INHIBITOR OF PROTEIN PHOSPHATASE-1"/>
    <property type="match status" value="1"/>
</dbReference>
<evidence type="ECO:0000256" key="1">
    <source>
        <dbReference type="SAM" id="MobiDB-lite"/>
    </source>
</evidence>
<protein>
    <submittedName>
        <fullName evidence="3">Forkhead-associated domain-containing protein</fullName>
    </submittedName>
</protein>
<feature type="region of interest" description="Disordered" evidence="1">
    <location>
        <begin position="1"/>
        <end position="49"/>
    </location>
</feature>
<dbReference type="OrthoDB" id="3218341at2759"/>
<dbReference type="Gene3D" id="2.60.200.20">
    <property type="match status" value="1"/>
</dbReference>
<dbReference type="CDD" id="cd00060">
    <property type="entry name" value="FHA"/>
    <property type="match status" value="1"/>
</dbReference>
<evidence type="ECO:0000313" key="4">
    <source>
        <dbReference type="Proteomes" id="UP000703269"/>
    </source>
</evidence>
<organism evidence="3 4">
    <name type="scientific">Phanerochaete sordida</name>
    <dbReference type="NCBI Taxonomy" id="48140"/>
    <lineage>
        <taxon>Eukaryota</taxon>
        <taxon>Fungi</taxon>
        <taxon>Dikarya</taxon>
        <taxon>Basidiomycota</taxon>
        <taxon>Agaricomycotina</taxon>
        <taxon>Agaricomycetes</taxon>
        <taxon>Polyporales</taxon>
        <taxon>Phanerochaetaceae</taxon>
        <taxon>Phanerochaete</taxon>
    </lineage>
</organism>
<sequence>MEQSGNHHYGNTGYPEGYYYGHPTPTSSPTSRKQGSQEEYGPSLYSNGEAIALTQEAEAKYMASQGFLPNDDNAHPASQGFDDGDGHGSDAPQDFCLGDDSSDDDEGPCVSGSPTVCGSPDSQSEASTSPEPSENNDDGDMDVEVDEMSVDEEEEEEGEEQELELELEDQDQDQDQDQEDQDQDQDQDWQDDTGYNSVPATQPSGYRTRPDARHGILWGYLQPLNRDLKAMEFSRYKKKYTIGREADSVDLELKDPRISKRHCDITWNGREDQASRVTLRDHSSNGTWVNDVRLNKMSYISLRDGDMVAFADPSELEIESDAAQGGELHDNRYVFHHTANAMVYGSQAFDGR</sequence>
<proteinExistence type="predicted"/>
<dbReference type="Pfam" id="PF00498">
    <property type="entry name" value="FHA"/>
    <property type="match status" value="1"/>
</dbReference>
<dbReference type="SUPFAM" id="SSF49879">
    <property type="entry name" value="SMAD/FHA domain"/>
    <property type="match status" value="1"/>
</dbReference>
<dbReference type="SMART" id="SM00240">
    <property type="entry name" value="FHA"/>
    <property type="match status" value="1"/>
</dbReference>
<comment type="caution">
    <text evidence="3">The sequence shown here is derived from an EMBL/GenBank/DDBJ whole genome shotgun (WGS) entry which is preliminary data.</text>
</comment>
<evidence type="ECO:0000313" key="3">
    <source>
        <dbReference type="EMBL" id="GJE90076.1"/>
    </source>
</evidence>
<evidence type="ECO:0000259" key="2">
    <source>
        <dbReference type="PROSITE" id="PS50006"/>
    </source>
</evidence>
<dbReference type="InterPro" id="IPR000253">
    <property type="entry name" value="FHA_dom"/>
</dbReference>
<feature type="compositionally biased region" description="Polar residues" evidence="1">
    <location>
        <begin position="112"/>
        <end position="133"/>
    </location>
</feature>
<dbReference type="InterPro" id="IPR050923">
    <property type="entry name" value="Cell_Proc_Reg/RNA_Proc"/>
</dbReference>
<feature type="compositionally biased region" description="Acidic residues" evidence="1">
    <location>
        <begin position="134"/>
        <end position="191"/>
    </location>
</feature>
<name>A0A9P3G8A9_9APHY</name>